<dbReference type="Proteomes" id="UP000076852">
    <property type="component" value="Chromosome 1"/>
</dbReference>
<accession>A0A161HNP6</accession>
<protein>
    <submittedName>
        <fullName evidence="1">Uncharacterized protein</fullName>
    </submittedName>
</protein>
<sequence>MADDHEQEEFFHIRKMVLELERLIQNGDIKDRKKSSSATRLLAKADRCVARYTGAFRVHRGADCGVTRTTGSDCGCAEEKRVIDTMLDNQHLH</sequence>
<dbReference type="AlphaFoldDB" id="A0A161HNP6"/>
<reference evidence="1 2" key="1">
    <citation type="journal article" date="2016" name="Gene">
        <title>PacBio SMRT assembly of a complex multi-replicon genome reveals chlorocatechol degradative operon in a region of genome plasticity.</title>
        <authorList>
            <person name="Ricker N."/>
            <person name="Shen S.Y."/>
            <person name="Goordial J."/>
            <person name="Jin S."/>
            <person name="Fulthorpe R.R."/>
        </authorList>
    </citation>
    <scope>NUCLEOTIDE SEQUENCE [LARGE SCALE GENOMIC DNA]</scope>
    <source>
        <strain evidence="1 2">OLGA172</strain>
    </source>
</reference>
<dbReference type="RefSeq" id="WP_063496072.1">
    <property type="nucleotide sequence ID" value="NZ_CP014578.1"/>
</dbReference>
<keyword evidence="2" id="KW-1185">Reference proteome</keyword>
<name>A0A161HNP6_9BURK</name>
<organism evidence="1 2">
    <name type="scientific">Paraburkholderia phytofirmans OLGA172</name>
    <dbReference type="NCBI Taxonomy" id="1417228"/>
    <lineage>
        <taxon>Bacteria</taxon>
        <taxon>Pseudomonadati</taxon>
        <taxon>Pseudomonadota</taxon>
        <taxon>Betaproteobacteria</taxon>
        <taxon>Burkholderiales</taxon>
        <taxon>Burkholderiaceae</taxon>
        <taxon>Paraburkholderia</taxon>
    </lineage>
</organism>
<proteinExistence type="predicted"/>
<dbReference type="EMBL" id="CP014578">
    <property type="protein sequence ID" value="ANB72647.1"/>
    <property type="molecule type" value="Genomic_DNA"/>
</dbReference>
<dbReference type="KEGG" id="buz:AYM40_09905"/>
<evidence type="ECO:0000313" key="1">
    <source>
        <dbReference type="EMBL" id="ANB72647.1"/>
    </source>
</evidence>
<gene>
    <name evidence="1" type="ORF">AYM40_09905</name>
</gene>
<evidence type="ECO:0000313" key="2">
    <source>
        <dbReference type="Proteomes" id="UP000076852"/>
    </source>
</evidence>